<dbReference type="KEGG" id="drt:Dret_2081"/>
<keyword evidence="6 12" id="KW-0441">Lipid A biosynthesis</keyword>
<dbReference type="InterPro" id="IPR011334">
    <property type="entry name" value="UDP-acyl_GlcNac_deAcase_C"/>
</dbReference>
<evidence type="ECO:0000256" key="11">
    <source>
        <dbReference type="ARBA" id="ARBA00024535"/>
    </source>
</evidence>
<reference evidence="14" key="1">
    <citation type="submission" date="2009-09" db="EMBL/GenBank/DDBJ databases">
        <title>The complete chromosome of Desulfohalobium retbaense DSM 5692.</title>
        <authorList>
            <consortium name="US DOE Joint Genome Institute (JGI-PGF)"/>
            <person name="Lucas S."/>
            <person name="Copeland A."/>
            <person name="Lapidus A."/>
            <person name="Glavina del Rio T."/>
            <person name="Dalin E."/>
            <person name="Tice H."/>
            <person name="Bruce D."/>
            <person name="Goodwin L."/>
            <person name="Pitluck S."/>
            <person name="Kyrpides N."/>
            <person name="Mavromatis K."/>
            <person name="Ivanova N."/>
            <person name="Mikhailova N."/>
            <person name="Munk A.C."/>
            <person name="Brettin T."/>
            <person name="Detter J.C."/>
            <person name="Han C."/>
            <person name="Tapia R."/>
            <person name="Larimer F."/>
            <person name="Land M."/>
            <person name="Hauser L."/>
            <person name="Markowitz V."/>
            <person name="Cheng J.-F."/>
            <person name="Hugenholtz P."/>
            <person name="Woyke T."/>
            <person name="Wu D."/>
            <person name="Spring S."/>
            <person name="Klenk H.-P."/>
            <person name="Eisen J.A."/>
        </authorList>
    </citation>
    <scope>NUCLEOTIDE SEQUENCE [LARGE SCALE GENOMIC DNA]</scope>
    <source>
        <strain evidence="14">DSM 5692</strain>
    </source>
</reference>
<keyword evidence="9 12" id="KW-0862">Zinc</keyword>
<evidence type="ECO:0000256" key="8">
    <source>
        <dbReference type="ARBA" id="ARBA00022801"/>
    </source>
</evidence>
<dbReference type="RefSeq" id="WP_015752506.1">
    <property type="nucleotide sequence ID" value="NC_013223.1"/>
</dbReference>
<dbReference type="NCBIfam" id="TIGR00325">
    <property type="entry name" value="lpxC"/>
    <property type="match status" value="1"/>
</dbReference>
<dbReference type="GO" id="GO:0009245">
    <property type="term" value="P:lipid A biosynthetic process"/>
    <property type="evidence" value="ECO:0007669"/>
    <property type="project" value="UniProtKB-UniRule"/>
</dbReference>
<comment type="pathway">
    <text evidence="3 12">Glycolipid biosynthesis; lipid IV(A) biosynthesis; lipid IV(A) from (3R)-3-hydroxytetradecanoyl-[acyl-carrier-protein] and UDP-N-acetyl-alpha-D-glucosamine: step 2/6.</text>
</comment>
<dbReference type="InterPro" id="IPR020568">
    <property type="entry name" value="Ribosomal_Su5_D2-typ_SF"/>
</dbReference>
<dbReference type="STRING" id="485915.Dret_2081"/>
<dbReference type="Gene3D" id="3.30.1700.10">
    <property type="entry name" value="lpxc deacetylase, domain 2"/>
    <property type="match status" value="1"/>
</dbReference>
<evidence type="ECO:0000256" key="7">
    <source>
        <dbReference type="ARBA" id="ARBA00022723"/>
    </source>
</evidence>
<evidence type="ECO:0000313" key="14">
    <source>
        <dbReference type="Proteomes" id="UP000001052"/>
    </source>
</evidence>
<dbReference type="UniPathway" id="UPA00359">
    <property type="reaction ID" value="UER00478"/>
</dbReference>
<dbReference type="Proteomes" id="UP000001052">
    <property type="component" value="Chromosome"/>
</dbReference>
<feature type="binding site" evidence="12">
    <location>
        <position position="234"/>
    </location>
    <ligand>
        <name>Zn(2+)</name>
        <dbReference type="ChEBI" id="CHEBI:29105"/>
    </ligand>
</feature>
<reference evidence="13 14" key="2">
    <citation type="journal article" date="2010" name="Stand. Genomic Sci.">
        <title>Complete genome sequence of Desulfohalobium retbaense type strain (HR(100)).</title>
        <authorList>
            <person name="Spring S."/>
            <person name="Nolan M."/>
            <person name="Lapidus A."/>
            <person name="Glavina Del Rio T."/>
            <person name="Copeland A."/>
            <person name="Tice H."/>
            <person name="Cheng J.F."/>
            <person name="Lucas S."/>
            <person name="Land M."/>
            <person name="Chen F."/>
            <person name="Bruce D."/>
            <person name="Goodwin L."/>
            <person name="Pitluck S."/>
            <person name="Ivanova N."/>
            <person name="Mavromatis K."/>
            <person name="Mikhailova N."/>
            <person name="Pati A."/>
            <person name="Chen A."/>
            <person name="Palaniappan K."/>
            <person name="Hauser L."/>
            <person name="Chang Y.J."/>
            <person name="Jeffries C.D."/>
            <person name="Munk C."/>
            <person name="Kiss H."/>
            <person name="Chain P."/>
            <person name="Han C."/>
            <person name="Brettin T."/>
            <person name="Detter J.C."/>
            <person name="Schuler E."/>
            <person name="Goker M."/>
            <person name="Rohde M."/>
            <person name="Bristow J."/>
            <person name="Eisen J.A."/>
            <person name="Markowitz V."/>
            <person name="Hugenholtz P."/>
            <person name="Kyrpides N.C."/>
            <person name="Klenk H.P."/>
        </authorList>
    </citation>
    <scope>NUCLEOTIDE SEQUENCE [LARGE SCALE GENOMIC DNA]</scope>
    <source>
        <strain evidence="13 14">DSM 5692</strain>
    </source>
</reference>
<organism evidence="13 14">
    <name type="scientific">Desulfohalobium retbaense (strain ATCC 49708 / DSM 5692 / JCM 16813 / HR100)</name>
    <dbReference type="NCBI Taxonomy" id="485915"/>
    <lineage>
        <taxon>Bacteria</taxon>
        <taxon>Pseudomonadati</taxon>
        <taxon>Thermodesulfobacteriota</taxon>
        <taxon>Desulfovibrionia</taxon>
        <taxon>Desulfovibrionales</taxon>
        <taxon>Desulfohalobiaceae</taxon>
        <taxon>Desulfohalobium</taxon>
    </lineage>
</organism>
<evidence type="ECO:0000256" key="9">
    <source>
        <dbReference type="ARBA" id="ARBA00022833"/>
    </source>
</evidence>
<dbReference type="GO" id="GO:0046872">
    <property type="term" value="F:metal ion binding"/>
    <property type="evidence" value="ECO:0007669"/>
    <property type="project" value="UniProtKB-KW"/>
</dbReference>
<dbReference type="HOGENOM" id="CLU_046528_1_0_7"/>
<dbReference type="EC" id="3.5.1.108" evidence="4 12"/>
<dbReference type="eggNOG" id="COG0774">
    <property type="taxonomic scope" value="Bacteria"/>
</dbReference>
<evidence type="ECO:0000256" key="10">
    <source>
        <dbReference type="ARBA" id="ARBA00023098"/>
    </source>
</evidence>
<keyword evidence="7 12" id="KW-0479">Metal-binding</keyword>
<dbReference type="SUPFAM" id="SSF54211">
    <property type="entry name" value="Ribosomal protein S5 domain 2-like"/>
    <property type="match status" value="2"/>
</dbReference>
<keyword evidence="5 12" id="KW-0444">Lipid biosynthesis</keyword>
<comment type="catalytic activity">
    <reaction evidence="11 12">
        <text>a UDP-3-O-[(3R)-3-hydroxyacyl]-N-acetyl-alpha-D-glucosamine + H2O = a UDP-3-O-[(3R)-3-hydroxyacyl]-alpha-D-glucosamine + acetate</text>
        <dbReference type="Rhea" id="RHEA:67816"/>
        <dbReference type="ChEBI" id="CHEBI:15377"/>
        <dbReference type="ChEBI" id="CHEBI:30089"/>
        <dbReference type="ChEBI" id="CHEBI:137740"/>
        <dbReference type="ChEBI" id="CHEBI:173225"/>
        <dbReference type="EC" id="3.5.1.108"/>
    </reaction>
</comment>
<evidence type="ECO:0000256" key="3">
    <source>
        <dbReference type="ARBA" id="ARBA00005002"/>
    </source>
</evidence>
<keyword evidence="8 12" id="KW-0378">Hydrolase</keyword>
<dbReference type="InterPro" id="IPR015870">
    <property type="entry name" value="UDP-acyl_N-AcGlcN_deAcase_N"/>
</dbReference>
<feature type="binding site" evidence="12">
    <location>
        <position position="77"/>
    </location>
    <ligand>
        <name>Zn(2+)</name>
        <dbReference type="ChEBI" id="CHEBI:29105"/>
    </ligand>
</feature>
<evidence type="ECO:0000256" key="1">
    <source>
        <dbReference type="ARBA" id="ARBA00001947"/>
    </source>
</evidence>
<proteinExistence type="inferred from homology"/>
<dbReference type="EMBL" id="CP001734">
    <property type="protein sequence ID" value="ACV69365.1"/>
    <property type="molecule type" value="Genomic_DNA"/>
</dbReference>
<feature type="binding site" evidence="12">
    <location>
        <position position="238"/>
    </location>
    <ligand>
        <name>Zn(2+)</name>
        <dbReference type="ChEBI" id="CHEBI:29105"/>
    </ligand>
</feature>
<dbReference type="Pfam" id="PF03331">
    <property type="entry name" value="LpxC"/>
    <property type="match status" value="1"/>
</dbReference>
<dbReference type="InterPro" id="IPR004463">
    <property type="entry name" value="UDP-acyl_GlcNac_deAcase"/>
</dbReference>
<evidence type="ECO:0000256" key="2">
    <source>
        <dbReference type="ARBA" id="ARBA00002923"/>
    </source>
</evidence>
<name>C8X491_DESRD</name>
<dbReference type="Gene3D" id="3.30.230.20">
    <property type="entry name" value="lpxc deacetylase, domain 1"/>
    <property type="match status" value="1"/>
</dbReference>
<dbReference type="HAMAP" id="MF_00388">
    <property type="entry name" value="LpxC"/>
    <property type="match status" value="1"/>
</dbReference>
<dbReference type="GO" id="GO:0016020">
    <property type="term" value="C:membrane"/>
    <property type="evidence" value="ECO:0007669"/>
    <property type="project" value="GOC"/>
</dbReference>
<dbReference type="GO" id="GO:0103117">
    <property type="term" value="F:UDP-3-O-acyl-N-acetylglucosamine deacetylase activity"/>
    <property type="evidence" value="ECO:0007669"/>
    <property type="project" value="UniProtKB-UniRule"/>
</dbReference>
<gene>
    <name evidence="12" type="primary">lpxC</name>
    <name evidence="13" type="ordered locus">Dret_2081</name>
</gene>
<comment type="cofactor">
    <cofactor evidence="1 12">
        <name>Zn(2+)</name>
        <dbReference type="ChEBI" id="CHEBI:29105"/>
    </cofactor>
</comment>
<accession>C8X491</accession>
<feature type="active site" description="Proton donor" evidence="12">
    <location>
        <position position="261"/>
    </location>
</feature>
<comment type="similarity">
    <text evidence="12">Belongs to the LpxC family.</text>
</comment>
<evidence type="ECO:0000256" key="5">
    <source>
        <dbReference type="ARBA" id="ARBA00022516"/>
    </source>
</evidence>
<dbReference type="OrthoDB" id="9802746at2"/>
<evidence type="ECO:0000256" key="6">
    <source>
        <dbReference type="ARBA" id="ARBA00022556"/>
    </source>
</evidence>
<evidence type="ECO:0000256" key="12">
    <source>
        <dbReference type="HAMAP-Rule" id="MF_00388"/>
    </source>
</evidence>
<keyword evidence="14" id="KW-1185">Reference proteome</keyword>
<dbReference type="PANTHER" id="PTHR33694">
    <property type="entry name" value="UDP-3-O-ACYL-N-ACETYLGLUCOSAMINE DEACETYLASE 1, MITOCHONDRIAL-RELATED"/>
    <property type="match status" value="1"/>
</dbReference>
<evidence type="ECO:0000313" key="13">
    <source>
        <dbReference type="EMBL" id="ACV69365.1"/>
    </source>
</evidence>
<evidence type="ECO:0000256" key="4">
    <source>
        <dbReference type="ARBA" id="ARBA00012745"/>
    </source>
</evidence>
<dbReference type="AlphaFoldDB" id="C8X491"/>
<keyword evidence="10 12" id="KW-0443">Lipid metabolism</keyword>
<comment type="function">
    <text evidence="2 12">Catalyzes the hydrolysis of UDP-3-O-myristoyl-N-acetylglucosamine to form UDP-3-O-myristoylglucosamine and acetate, the committed step in lipid A biosynthesis.</text>
</comment>
<dbReference type="PANTHER" id="PTHR33694:SF1">
    <property type="entry name" value="UDP-3-O-ACYL-N-ACETYLGLUCOSAMINE DEACETYLASE 1, MITOCHONDRIAL-RELATED"/>
    <property type="match status" value="1"/>
</dbReference>
<protein>
    <recommendedName>
        <fullName evidence="4 12">UDP-3-O-acyl-N-acetylglucosamine deacetylase</fullName>
        <shortName evidence="12">UDP-3-O-acyl-GlcNAc deacetylase</shortName>
        <ecNumber evidence="4 12">3.5.1.108</ecNumber>
    </recommendedName>
    <alternativeName>
        <fullName evidence="12">UDP-3-O-[R-3-hydroxymyristoyl]-N-acetylglucosamine deacetylase</fullName>
    </alternativeName>
</protein>
<sequence>MQQHTIEKAVSCTGIGLHSGRRVSLRLNPAAEDTGVVFAVNTGDGARFLNLHPDAVQGTGLATTLGQGDVRVATVEHLMAAIRAMGIDNILVEVDGGEVPIMDGSAASFVMLLRDAGLRQQRKPQKIWAVKRRVSVEEDGRWIVGEPFPGFCVDYTIDFDHPLVGVQTRRFHLAPEDFERSVARARTFGFLHEVEKLQKHNLALGGSLDNAIVLDEYGVVNPEGLRFVDEFVRHKILDFVGDMALLDGQLWGKFTVHCSGHALNNAFLRHIYENRAQCLERWEAKPQTEQRLPGREWLGQEVPADM</sequence>